<evidence type="ECO:0000313" key="3">
    <source>
        <dbReference type="Proteomes" id="UP000009058"/>
    </source>
</evidence>
<organism evidence="2 3">
    <name type="scientific">Pyricularia oryzae (strain 70-15 / ATCC MYA-4617 / FGSC 8958)</name>
    <name type="common">Rice blast fungus</name>
    <name type="synonym">Magnaporthe oryzae</name>
    <dbReference type="NCBI Taxonomy" id="242507"/>
    <lineage>
        <taxon>Eukaryota</taxon>
        <taxon>Fungi</taxon>
        <taxon>Dikarya</taxon>
        <taxon>Ascomycota</taxon>
        <taxon>Pezizomycotina</taxon>
        <taxon>Sordariomycetes</taxon>
        <taxon>Sordariomycetidae</taxon>
        <taxon>Magnaporthales</taxon>
        <taxon>Pyriculariaceae</taxon>
        <taxon>Pyricularia</taxon>
    </lineage>
</organism>
<protein>
    <submittedName>
        <fullName evidence="2">Uncharacterized protein</fullName>
    </submittedName>
</protein>
<dbReference type="VEuPathDB" id="FungiDB:MGG_17728"/>
<name>G4NH73_PYRO7</name>
<dbReference type="RefSeq" id="XP_003719950.1">
    <property type="nucleotide sequence ID" value="XM_003719902.1"/>
</dbReference>
<reference key="2">
    <citation type="submission" date="2011-05" db="EMBL/GenBank/DDBJ databases">
        <title>The Genome Sequence of Magnaporthe oryzae 70-15.</title>
        <authorList>
            <consortium name="The Broad Institute Genome Sequencing Platform"/>
            <person name="Ma L.-J."/>
            <person name="Dead R."/>
            <person name="Young S.K."/>
            <person name="Zeng Q."/>
            <person name="Gargeya S."/>
            <person name="Fitzgerald M."/>
            <person name="Haas B."/>
            <person name="Abouelleil A."/>
            <person name="Alvarado L."/>
            <person name="Arachchi H.M."/>
            <person name="Berlin A."/>
            <person name="Brown A."/>
            <person name="Chapman S.B."/>
            <person name="Chen Z."/>
            <person name="Dunbar C."/>
            <person name="Freedman E."/>
            <person name="Gearin G."/>
            <person name="Gellesch M."/>
            <person name="Goldberg J."/>
            <person name="Griggs A."/>
            <person name="Gujja S."/>
            <person name="Heiman D."/>
            <person name="Howarth C."/>
            <person name="Larson L."/>
            <person name="Lui A."/>
            <person name="MacDonald P.J.P."/>
            <person name="Mehta T."/>
            <person name="Montmayeur A."/>
            <person name="Murphy C."/>
            <person name="Neiman D."/>
            <person name="Pearson M."/>
            <person name="Priest M."/>
            <person name="Roberts A."/>
            <person name="Saif S."/>
            <person name="Shea T."/>
            <person name="Shenoy N."/>
            <person name="Sisk P."/>
            <person name="Stolte C."/>
            <person name="Sykes S."/>
            <person name="Yandava C."/>
            <person name="Wortman J."/>
            <person name="Nusbaum C."/>
            <person name="Birren B."/>
        </authorList>
    </citation>
    <scope>NUCLEOTIDE SEQUENCE</scope>
    <source>
        <strain>70-15</strain>
    </source>
</reference>
<dbReference type="AlphaFoldDB" id="G4NH73"/>
<evidence type="ECO:0000313" key="2">
    <source>
        <dbReference type="EMBL" id="EHA47583.1"/>
    </source>
</evidence>
<gene>
    <name evidence="2" type="ORF">MGG_17728</name>
</gene>
<dbReference type="KEGG" id="mgr:MGG_17728"/>
<evidence type="ECO:0000256" key="1">
    <source>
        <dbReference type="SAM" id="MobiDB-lite"/>
    </source>
</evidence>
<keyword evidence="3" id="KW-1185">Reference proteome</keyword>
<reference evidence="2 3" key="1">
    <citation type="journal article" date="2005" name="Nature">
        <title>The genome sequence of the rice blast fungus Magnaporthe grisea.</title>
        <authorList>
            <person name="Dean R.A."/>
            <person name="Talbot N.J."/>
            <person name="Ebbole D.J."/>
            <person name="Farman M.L."/>
            <person name="Mitchell T.K."/>
            <person name="Orbach M.J."/>
            <person name="Thon M."/>
            <person name="Kulkarni R."/>
            <person name="Xu J.R."/>
            <person name="Pan H."/>
            <person name="Read N.D."/>
            <person name="Lee Y.H."/>
            <person name="Carbone I."/>
            <person name="Brown D."/>
            <person name="Oh Y.Y."/>
            <person name="Donofrio N."/>
            <person name="Jeong J.S."/>
            <person name="Soanes D.M."/>
            <person name="Djonovic S."/>
            <person name="Kolomiets E."/>
            <person name="Rehmeyer C."/>
            <person name="Li W."/>
            <person name="Harding M."/>
            <person name="Kim S."/>
            <person name="Lebrun M.H."/>
            <person name="Bohnert H."/>
            <person name="Coughlan S."/>
            <person name="Butler J."/>
            <person name="Calvo S."/>
            <person name="Ma L.J."/>
            <person name="Nicol R."/>
            <person name="Purcell S."/>
            <person name="Nusbaum C."/>
            <person name="Galagan J.E."/>
            <person name="Birren B.W."/>
        </authorList>
    </citation>
    <scope>NUCLEOTIDE SEQUENCE [LARGE SCALE GENOMIC DNA]</scope>
    <source>
        <strain evidence="3">70-15 / ATCC MYA-4617 / FGSC 8958</strain>
    </source>
</reference>
<feature type="compositionally biased region" description="Polar residues" evidence="1">
    <location>
        <begin position="20"/>
        <end position="29"/>
    </location>
</feature>
<dbReference type="EMBL" id="CM001236">
    <property type="protein sequence ID" value="EHA47583.1"/>
    <property type="molecule type" value="Genomic_DNA"/>
</dbReference>
<dbReference type="Proteomes" id="UP000009058">
    <property type="component" value="Chromosome 6"/>
</dbReference>
<proteinExistence type="predicted"/>
<dbReference type="InParanoid" id="G4NH73"/>
<feature type="non-terminal residue" evidence="2">
    <location>
        <position position="50"/>
    </location>
</feature>
<sequence length="50" mass="5671">ENEKKRRKDPSVEGIDRVVGSNTRQATDASKTDRLAKCPSWNREARAVML</sequence>
<accession>G4NH73</accession>
<feature type="region of interest" description="Disordered" evidence="1">
    <location>
        <begin position="1"/>
        <end position="37"/>
    </location>
</feature>
<dbReference type="GeneID" id="12987099"/>
<feature type="compositionally biased region" description="Basic and acidic residues" evidence="1">
    <location>
        <begin position="1"/>
        <end position="16"/>
    </location>
</feature>